<dbReference type="CDD" id="cd04301">
    <property type="entry name" value="NAT_SF"/>
    <property type="match status" value="1"/>
</dbReference>
<dbReference type="RefSeq" id="XP_031398959.1">
    <property type="nucleotide sequence ID" value="XM_031543099.1"/>
</dbReference>
<dbReference type="InterPro" id="IPR016181">
    <property type="entry name" value="Acyl_CoA_acyltransferase"/>
</dbReference>
<comment type="catalytic activity">
    <reaction evidence="7">
        <text>an N-terminal L-alpha-aminoacyl-[protein] + acetyl-CoA = N-terminal N(alpha)-acetyl-L-alpha-aminoacyl-[protein] + CoA + H(+)</text>
        <dbReference type="Rhea" id="RHEA:21028"/>
        <dbReference type="Rhea" id="RHEA-COMP:10636"/>
        <dbReference type="Rhea" id="RHEA-COMP:15589"/>
        <dbReference type="ChEBI" id="CHEBI:15378"/>
        <dbReference type="ChEBI" id="CHEBI:57287"/>
        <dbReference type="ChEBI" id="CHEBI:57288"/>
        <dbReference type="ChEBI" id="CHEBI:78597"/>
        <dbReference type="ChEBI" id="CHEBI:78598"/>
    </reaction>
</comment>
<keyword evidence="4" id="KW-0012">Acyltransferase</keyword>
<comment type="catalytic activity">
    <reaction evidence="8">
        <text>serotonin + acetyl-CoA = N-acetylserotonin + CoA + H(+)</text>
        <dbReference type="Rhea" id="RHEA:25217"/>
        <dbReference type="ChEBI" id="CHEBI:15378"/>
        <dbReference type="ChEBI" id="CHEBI:17697"/>
        <dbReference type="ChEBI" id="CHEBI:57287"/>
        <dbReference type="ChEBI" id="CHEBI:57288"/>
        <dbReference type="ChEBI" id="CHEBI:350546"/>
        <dbReference type="EC" id="2.3.1.87"/>
    </reaction>
</comment>
<dbReference type="GO" id="GO:0004059">
    <property type="term" value="F:aralkylamine N-acetyltransferase activity"/>
    <property type="evidence" value="ECO:0007669"/>
    <property type="project" value="UniProtKB-EC"/>
</dbReference>
<evidence type="ECO:0000256" key="8">
    <source>
        <dbReference type="ARBA" id="ARBA00051781"/>
    </source>
</evidence>
<evidence type="ECO:0000256" key="2">
    <source>
        <dbReference type="ARBA" id="ARBA00013184"/>
    </source>
</evidence>
<dbReference type="GO" id="GO:2000028">
    <property type="term" value="P:regulation of photoperiodism, flowering"/>
    <property type="evidence" value="ECO:0007669"/>
    <property type="project" value="UniProtKB-ARBA"/>
</dbReference>
<dbReference type="Pfam" id="PF00583">
    <property type="entry name" value="Acetyltransf_1"/>
    <property type="match status" value="1"/>
</dbReference>
<dbReference type="FunFam" id="3.40.630.30:FF:000059">
    <property type="entry name" value="Putative acetyltransferase NSI"/>
    <property type="match status" value="1"/>
</dbReference>
<dbReference type="PANTHER" id="PTHR43626">
    <property type="entry name" value="ACYL-COA N-ACYLTRANSFERASE"/>
    <property type="match status" value="1"/>
</dbReference>
<evidence type="ECO:0000256" key="6">
    <source>
        <dbReference type="ARBA" id="ARBA00051597"/>
    </source>
</evidence>
<reference evidence="10" key="1">
    <citation type="journal article" date="2020" name="Plant Biotechnol. J.">
        <title>The pomegranate (Punica granatum L.) draft genome dissects genetic divergence between soft- and hard-seeded cultivars.</title>
        <authorList>
            <person name="Luo X."/>
            <person name="Li H."/>
            <person name="Wu Z."/>
            <person name="Yao W."/>
            <person name="Zhao P."/>
            <person name="Cao D."/>
            <person name="Yu H."/>
            <person name="Li K."/>
            <person name="Poudel K."/>
            <person name="Zhao D."/>
            <person name="Zhang F."/>
            <person name="Xia X."/>
            <person name="Chen L."/>
            <person name="Wang Q."/>
            <person name="Jing D."/>
            <person name="Cao S."/>
        </authorList>
    </citation>
    <scope>NUCLEOTIDE SEQUENCE [LARGE SCALE GENOMIC DNA]</scope>
    <source>
        <strain evidence="10">cv. Tunisia</strain>
    </source>
</reference>
<evidence type="ECO:0000256" key="7">
    <source>
        <dbReference type="ARBA" id="ARBA00051734"/>
    </source>
</evidence>
<comment type="similarity">
    <text evidence="1">Belongs to the acetyltransferase family. GNAT subfamily.</text>
</comment>
<proteinExistence type="inferred from homology"/>
<sequence length="252" mass="27861">MPSRYLLAVAAPSSLFPALSFDSHGQLSNQTLFPRGSGQGFVRASRNLKVYRLKANFWDTIRSGFLKNNTTQIVDPPPTLEEGEEAQKLPEEFVLIERTLPDGATEEILFSSGGDVDVYDLQSLCDKVGWPRRPLSKLAAALKNSYMVATLHAIQKSPGSSDGNEQKKLIGMARATSDHAFNATIWDVLVDPSYQGQGLGKALVENLIRALLQRDIGNISLFADSKVVEFYQNLGFEADPEGIKGMFWYPKY</sequence>
<dbReference type="GO" id="GO:0005737">
    <property type="term" value="C:cytoplasm"/>
    <property type="evidence" value="ECO:0007669"/>
    <property type="project" value="UniProtKB-ARBA"/>
</dbReference>
<keyword evidence="3" id="KW-0808">Transferase</keyword>
<name>A0A6P8DX59_PUNGR</name>
<dbReference type="OrthoDB" id="10039976at2759"/>
<comment type="catalytic activity">
    <reaction evidence="5">
        <text>L-lysyl-[protein] + acetyl-CoA = N(6)-acetyl-L-lysyl-[protein] + CoA + H(+)</text>
        <dbReference type="Rhea" id="RHEA:45948"/>
        <dbReference type="Rhea" id="RHEA-COMP:9752"/>
        <dbReference type="Rhea" id="RHEA-COMP:10731"/>
        <dbReference type="ChEBI" id="CHEBI:15378"/>
        <dbReference type="ChEBI" id="CHEBI:29969"/>
        <dbReference type="ChEBI" id="CHEBI:57287"/>
        <dbReference type="ChEBI" id="CHEBI:57288"/>
        <dbReference type="ChEBI" id="CHEBI:61930"/>
        <dbReference type="EC" id="2.3.1.48"/>
    </reaction>
</comment>
<dbReference type="SUPFAM" id="SSF55729">
    <property type="entry name" value="Acyl-CoA N-acyltransferases (Nat)"/>
    <property type="match status" value="1"/>
</dbReference>
<comment type="catalytic activity">
    <reaction evidence="6">
        <text>5-methoxytryptamine + acetyl-CoA = melatonin + CoA + H(+)</text>
        <dbReference type="Rhea" id="RHEA:66144"/>
        <dbReference type="ChEBI" id="CHEBI:15378"/>
        <dbReference type="ChEBI" id="CHEBI:16796"/>
        <dbReference type="ChEBI" id="CHEBI:57287"/>
        <dbReference type="ChEBI" id="CHEBI:57288"/>
        <dbReference type="ChEBI" id="CHEBI:166874"/>
    </reaction>
</comment>
<dbReference type="PROSITE" id="PS51186">
    <property type="entry name" value="GNAT"/>
    <property type="match status" value="1"/>
</dbReference>
<dbReference type="InterPro" id="IPR000182">
    <property type="entry name" value="GNAT_dom"/>
</dbReference>
<evidence type="ECO:0000313" key="10">
    <source>
        <dbReference type="Proteomes" id="UP000515151"/>
    </source>
</evidence>
<dbReference type="PANTHER" id="PTHR43626:SF4">
    <property type="entry name" value="GCN5-RELATED N-ACETYLTRANSFERASE 2, CHLOROPLASTIC"/>
    <property type="match status" value="1"/>
</dbReference>
<feature type="domain" description="N-acetyltransferase" evidence="9">
    <location>
        <begin position="108"/>
        <end position="252"/>
    </location>
</feature>
<evidence type="ECO:0000256" key="1">
    <source>
        <dbReference type="ARBA" id="ARBA00009342"/>
    </source>
</evidence>
<evidence type="ECO:0000313" key="11">
    <source>
        <dbReference type="RefSeq" id="XP_031398959.1"/>
    </source>
</evidence>
<protein>
    <recommendedName>
        <fullName evidence="2">histone acetyltransferase</fullName>
        <ecNumber evidence="2">2.3.1.48</ecNumber>
    </recommendedName>
</protein>
<dbReference type="EC" id="2.3.1.48" evidence="2"/>
<evidence type="ECO:0000256" key="3">
    <source>
        <dbReference type="ARBA" id="ARBA00022679"/>
    </source>
</evidence>
<dbReference type="InterPro" id="IPR045039">
    <property type="entry name" value="NSI-like"/>
</dbReference>
<dbReference type="GeneID" id="116209453"/>
<keyword evidence="10" id="KW-1185">Reference proteome</keyword>
<dbReference type="Proteomes" id="UP000515151">
    <property type="component" value="Chromosome 5"/>
</dbReference>
<evidence type="ECO:0000259" key="9">
    <source>
        <dbReference type="PROSITE" id="PS51186"/>
    </source>
</evidence>
<accession>A0A6P8DX59</accession>
<dbReference type="Gene3D" id="3.40.630.30">
    <property type="match status" value="1"/>
</dbReference>
<organism evidence="10 11">
    <name type="scientific">Punica granatum</name>
    <name type="common">Pomegranate</name>
    <dbReference type="NCBI Taxonomy" id="22663"/>
    <lineage>
        <taxon>Eukaryota</taxon>
        <taxon>Viridiplantae</taxon>
        <taxon>Streptophyta</taxon>
        <taxon>Embryophyta</taxon>
        <taxon>Tracheophyta</taxon>
        <taxon>Spermatophyta</taxon>
        <taxon>Magnoliopsida</taxon>
        <taxon>eudicotyledons</taxon>
        <taxon>Gunneridae</taxon>
        <taxon>Pentapetalae</taxon>
        <taxon>rosids</taxon>
        <taxon>malvids</taxon>
        <taxon>Myrtales</taxon>
        <taxon>Lythraceae</taxon>
        <taxon>Punica</taxon>
    </lineage>
</organism>
<evidence type="ECO:0000256" key="4">
    <source>
        <dbReference type="ARBA" id="ARBA00023315"/>
    </source>
</evidence>
<reference evidence="11" key="2">
    <citation type="submission" date="2025-08" db="UniProtKB">
        <authorList>
            <consortium name="RefSeq"/>
        </authorList>
    </citation>
    <scope>IDENTIFICATION</scope>
    <source>
        <tissue evidence="11">Leaf</tissue>
    </source>
</reference>
<dbReference type="GO" id="GO:0061733">
    <property type="term" value="F:protein-lysine-acetyltransferase activity"/>
    <property type="evidence" value="ECO:0007669"/>
    <property type="project" value="UniProtKB-EC"/>
</dbReference>
<evidence type="ECO:0000256" key="5">
    <source>
        <dbReference type="ARBA" id="ARBA00048017"/>
    </source>
</evidence>
<dbReference type="AlphaFoldDB" id="A0A6P8DX59"/>
<gene>
    <name evidence="11" type="primary">LOC116209453</name>
</gene>